<accession>A0A6P7JM96</accession>
<feature type="compositionally biased region" description="Polar residues" evidence="5">
    <location>
        <begin position="298"/>
        <end position="308"/>
    </location>
</feature>
<evidence type="ECO:0000256" key="5">
    <source>
        <dbReference type="SAM" id="MobiDB-lite"/>
    </source>
</evidence>
<feature type="region of interest" description="Disordered" evidence="5">
    <location>
        <begin position="845"/>
        <end position="987"/>
    </location>
</feature>
<dbReference type="PROSITE" id="PS50023">
    <property type="entry name" value="LIM_DOMAIN_2"/>
    <property type="match status" value="1"/>
</dbReference>
<feature type="region of interest" description="Disordered" evidence="5">
    <location>
        <begin position="1001"/>
        <end position="1041"/>
    </location>
</feature>
<feature type="non-terminal residue" evidence="9">
    <location>
        <position position="1"/>
    </location>
</feature>
<dbReference type="RefSeq" id="XP_028278000.1">
    <property type="nucleotide sequence ID" value="XM_028422199.1"/>
</dbReference>
<dbReference type="PANTHER" id="PTHR15468:SF2">
    <property type="entry name" value="ZINC FINGER PROTEIN 185"/>
    <property type="match status" value="1"/>
</dbReference>
<feature type="compositionally biased region" description="Polar residues" evidence="5">
    <location>
        <begin position="500"/>
        <end position="521"/>
    </location>
</feature>
<reference evidence="9" key="1">
    <citation type="submission" date="2025-08" db="UniProtKB">
        <authorList>
            <consortium name="RefSeq"/>
        </authorList>
    </citation>
    <scope>IDENTIFICATION</scope>
</reference>
<feature type="region of interest" description="Disordered" evidence="5">
    <location>
        <begin position="25"/>
        <end position="104"/>
    </location>
</feature>
<feature type="region of interest" description="Disordered" evidence="5">
    <location>
        <begin position="1070"/>
        <end position="1094"/>
    </location>
</feature>
<dbReference type="AlphaFoldDB" id="A0A6P7JM96"/>
<feature type="compositionally biased region" description="Low complexity" evidence="5">
    <location>
        <begin position="892"/>
        <end position="903"/>
    </location>
</feature>
<keyword evidence="3 4" id="KW-0440">LIM domain</keyword>
<evidence type="ECO:0000256" key="2">
    <source>
        <dbReference type="ARBA" id="ARBA00022833"/>
    </source>
</evidence>
<feature type="region of interest" description="Disordered" evidence="5">
    <location>
        <begin position="474"/>
        <end position="536"/>
    </location>
</feature>
<evidence type="ECO:0000256" key="6">
    <source>
        <dbReference type="SAM" id="SignalP"/>
    </source>
</evidence>
<dbReference type="InterPro" id="IPR001781">
    <property type="entry name" value="Znf_LIM"/>
</dbReference>
<feature type="compositionally biased region" description="Basic and acidic residues" evidence="5">
    <location>
        <begin position="1080"/>
        <end position="1090"/>
    </location>
</feature>
<gene>
    <name evidence="9" type="primary">LOC114446551</name>
</gene>
<feature type="region of interest" description="Disordered" evidence="5">
    <location>
        <begin position="552"/>
        <end position="688"/>
    </location>
</feature>
<feature type="compositionally biased region" description="Polar residues" evidence="5">
    <location>
        <begin position="853"/>
        <end position="865"/>
    </location>
</feature>
<keyword evidence="1 4" id="KW-0479">Metal-binding</keyword>
<feature type="domain" description="LIM zinc-binding" evidence="7">
    <location>
        <begin position="1125"/>
        <end position="1189"/>
    </location>
</feature>
<dbReference type="Gene3D" id="2.10.110.10">
    <property type="entry name" value="Cysteine Rich Protein"/>
    <property type="match status" value="1"/>
</dbReference>
<evidence type="ECO:0000256" key="3">
    <source>
        <dbReference type="ARBA" id="ARBA00023038"/>
    </source>
</evidence>
<evidence type="ECO:0000313" key="8">
    <source>
        <dbReference type="Proteomes" id="UP000515145"/>
    </source>
</evidence>
<feature type="region of interest" description="Disordered" evidence="5">
    <location>
        <begin position="784"/>
        <end position="820"/>
    </location>
</feature>
<name>A0A6P7JM96_9TELE</name>
<dbReference type="CDD" id="cd08368">
    <property type="entry name" value="LIM"/>
    <property type="match status" value="1"/>
</dbReference>
<dbReference type="GeneID" id="114446551"/>
<feature type="signal peptide" evidence="6">
    <location>
        <begin position="1"/>
        <end position="24"/>
    </location>
</feature>
<evidence type="ECO:0000313" key="9">
    <source>
        <dbReference type="RefSeq" id="XP_028278000.1"/>
    </source>
</evidence>
<dbReference type="InParanoid" id="A0A6P7JM96"/>
<dbReference type="GO" id="GO:0046872">
    <property type="term" value="F:metal ion binding"/>
    <property type="evidence" value="ECO:0007669"/>
    <property type="project" value="UniProtKB-KW"/>
</dbReference>
<organism evidence="8 9">
    <name type="scientific">Parambassis ranga</name>
    <name type="common">Indian glassy fish</name>
    <dbReference type="NCBI Taxonomy" id="210632"/>
    <lineage>
        <taxon>Eukaryota</taxon>
        <taxon>Metazoa</taxon>
        <taxon>Chordata</taxon>
        <taxon>Craniata</taxon>
        <taxon>Vertebrata</taxon>
        <taxon>Euteleostomi</taxon>
        <taxon>Actinopterygii</taxon>
        <taxon>Neopterygii</taxon>
        <taxon>Teleostei</taxon>
        <taxon>Neoteleostei</taxon>
        <taxon>Acanthomorphata</taxon>
        <taxon>Ovalentaria</taxon>
        <taxon>Ambassidae</taxon>
        <taxon>Parambassis</taxon>
    </lineage>
</organism>
<protein>
    <submittedName>
        <fullName evidence="9">Uncharacterized protein LOC114446551</fullName>
    </submittedName>
</protein>
<feature type="compositionally biased region" description="Basic and acidic residues" evidence="5">
    <location>
        <begin position="869"/>
        <end position="885"/>
    </location>
</feature>
<feature type="compositionally biased region" description="Low complexity" evidence="5">
    <location>
        <begin position="527"/>
        <end position="536"/>
    </location>
</feature>
<dbReference type="Pfam" id="PF00412">
    <property type="entry name" value="LIM"/>
    <property type="match status" value="1"/>
</dbReference>
<dbReference type="Proteomes" id="UP000515145">
    <property type="component" value="Chromosome 14"/>
</dbReference>
<feature type="chain" id="PRO_5028131743" evidence="6">
    <location>
        <begin position="25"/>
        <end position="1192"/>
    </location>
</feature>
<evidence type="ECO:0000259" key="7">
    <source>
        <dbReference type="PROSITE" id="PS50023"/>
    </source>
</evidence>
<feature type="compositionally biased region" description="Polar residues" evidence="5">
    <location>
        <begin position="1007"/>
        <end position="1018"/>
    </location>
</feature>
<keyword evidence="6" id="KW-0732">Signal</keyword>
<keyword evidence="2 4" id="KW-0862">Zinc</keyword>
<feature type="region of interest" description="Disordered" evidence="5">
    <location>
        <begin position="388"/>
        <end position="421"/>
    </location>
</feature>
<feature type="region of interest" description="Disordered" evidence="5">
    <location>
        <begin position="298"/>
        <end position="319"/>
    </location>
</feature>
<feature type="compositionally biased region" description="Polar residues" evidence="5">
    <location>
        <begin position="635"/>
        <end position="649"/>
    </location>
</feature>
<proteinExistence type="predicted"/>
<feature type="compositionally biased region" description="Basic and acidic residues" evidence="5">
    <location>
        <begin position="912"/>
        <end position="926"/>
    </location>
</feature>
<feature type="compositionally biased region" description="Basic and acidic residues" evidence="5">
    <location>
        <begin position="605"/>
        <end position="619"/>
    </location>
</feature>
<feature type="compositionally biased region" description="Basic and acidic residues" evidence="5">
    <location>
        <begin position="939"/>
        <end position="954"/>
    </location>
</feature>
<evidence type="ECO:0000256" key="1">
    <source>
        <dbReference type="ARBA" id="ARBA00022723"/>
    </source>
</evidence>
<feature type="compositionally biased region" description="Basic and acidic residues" evidence="5">
    <location>
        <begin position="310"/>
        <end position="319"/>
    </location>
</feature>
<dbReference type="OrthoDB" id="8909291at2759"/>
<dbReference type="PANTHER" id="PTHR15468">
    <property type="entry name" value="ZNF185"/>
    <property type="match status" value="1"/>
</dbReference>
<sequence>CKAINVKALFQVCLLFLRCRSIDSSASPPQHTEVIPTEGNPDDQANGDVISAQKDAQTEGTRMGTKGDTESHAPTGELLQNEKAQAENVSVDTTVENKEGYSDGAVGRSNVETFAVVSADVHVEEPVSLVKESPGAVSPVEPAEQPLSSTAAEIKEHVDTPADPSNAEQNEAKVSADANVANPVADISAVAGRVENKAAAEVPAVPTVKLECEEKSFKTEPTNATNPGDAQVEMSIHPREGCEDIPEQTTEDIVVYATKVVVDIFPETTEVNNALVEEEAPLHTSVDSVLDILVESVTESPSHPTAESESSEKCPQEDAKGETVAAAAKIIAELMPEATVMNNTTHEEDGSLQACVKTVPGLLAESISQLSSSPADGIVTEETGVKCAARDTKEPPTEAPSVITATPEETPLQNSKEPVPDTQLKLDTEPAAETIVAICEKTPEQHTQETVDTAVVADVESLVEIPVAETEVCCGKSPGGTKEKDEVQSEIEGGSLKILTENTAVSGEETSLQNSEDSLPETQLKLATETAPETTTEICWEHSQKQYTIEATEVPADVEVESSPETPAVNTAAQGEGSGLQTSEEAAPDTESEVHPQPAAETEVSCEKSPLEGDAKETVEAAAEEESSPETPAVNTATQEEGSGIQTSEEPAPDTESELQTPPVDTATPEETVPQNREEALLNVQPKLVSEPGVEINCEKSPDISPKETTDSAVVVDVASPVEIPLVNTDEAAPQKGDDSVHDSQYSPAAEIVAETEISGEKSPPEEDAIEIIEALVEMASPPKAPPVNTVAPEGTALQSSVEPVPASQLKTSTEPAETTTAVVACEKSLEQDTKEMVEAVAEIEGEAHESPGVNNATTEETSVQNKRRPTDVCGEKSPPEECIKETVGPAETEVVSHEVSTVKTATPEEETPVKSSEEPLPDTKPKLVAPPAAEIEVNCEKSHSEQGSDKTAEAEDDVTTSPEIPAVTTAAPVENSVLKASEDPVHVTRSELVFEPVAETAVSCEKNPQQQSAQETSKAPVKAEIESLSETPTDPAPESRADHVLELKTEDALDKSVVDRALELTDALDVEPPTAEIASKPEKDPKESPTEVSIPNYSGVIQKPGENMQSAQTPKESFIGDYTSICSFCKQTINGNVKIMFGEPPINSHPECLKCGVCTRALGDLLTPMFLRDQVILCDRCFRKPLETTEA</sequence>
<feature type="compositionally biased region" description="Polar residues" evidence="5">
    <location>
        <begin position="563"/>
        <end position="584"/>
    </location>
</feature>
<dbReference type="SMART" id="SM00132">
    <property type="entry name" value="LIM"/>
    <property type="match status" value="1"/>
</dbReference>
<keyword evidence="8" id="KW-1185">Reference proteome</keyword>
<feature type="region of interest" description="Disordered" evidence="5">
    <location>
        <begin position="725"/>
        <end position="746"/>
    </location>
</feature>
<evidence type="ECO:0000256" key="4">
    <source>
        <dbReference type="PROSITE-ProRule" id="PRU00125"/>
    </source>
</evidence>
<dbReference type="InterPro" id="IPR052621">
    <property type="entry name" value="Cell_Prolif/Cornif_Regul"/>
</dbReference>